<evidence type="ECO:0000313" key="3">
    <source>
        <dbReference type="EMBL" id="TRY54302.1"/>
    </source>
</evidence>
<gene>
    <name evidence="3" type="ORF">DNTS_021282</name>
</gene>
<reference evidence="3 4" key="1">
    <citation type="journal article" date="2019" name="Sci. Data">
        <title>Hybrid genome assembly and annotation of Danionella translucida.</title>
        <authorList>
            <person name="Kadobianskyi M."/>
            <person name="Schulze L."/>
            <person name="Schuelke M."/>
            <person name="Judkewitz B."/>
        </authorList>
    </citation>
    <scope>NUCLEOTIDE SEQUENCE [LARGE SCALE GENOMIC DNA]</scope>
    <source>
        <strain evidence="3 4">Bolton</strain>
    </source>
</reference>
<accession>A0A553MMB4</accession>
<dbReference type="GO" id="GO:0043596">
    <property type="term" value="C:nuclear replication fork"/>
    <property type="evidence" value="ECO:0007669"/>
    <property type="project" value="TreeGrafter"/>
</dbReference>
<protein>
    <recommendedName>
        <fullName evidence="2">WDHD1 first WD40 domain-containing protein</fullName>
    </recommendedName>
</protein>
<dbReference type="Proteomes" id="UP000316079">
    <property type="component" value="Unassembled WGS sequence"/>
</dbReference>
<dbReference type="PANTHER" id="PTHR19932:SF10">
    <property type="entry name" value="WD REPEAT AND HMG-BOX DNA-BINDING PROTEIN 1"/>
    <property type="match status" value="1"/>
</dbReference>
<dbReference type="SMART" id="SM00320">
    <property type="entry name" value="WD40"/>
    <property type="match status" value="3"/>
</dbReference>
<dbReference type="Pfam" id="PF24817">
    <property type="entry name" value="WD40_WDHD1_1st"/>
    <property type="match status" value="1"/>
</dbReference>
<dbReference type="OrthoDB" id="8914738at2759"/>
<dbReference type="InterPro" id="IPR001680">
    <property type="entry name" value="WD40_rpt"/>
</dbReference>
<dbReference type="FunFam" id="2.130.10.10:FF:000728">
    <property type="entry name" value="WD repeat and HMG-box DNA-binding protein 1"/>
    <property type="match status" value="1"/>
</dbReference>
<dbReference type="SUPFAM" id="SSF50978">
    <property type="entry name" value="WD40 repeat-like"/>
    <property type="match status" value="1"/>
</dbReference>
<dbReference type="PANTHER" id="PTHR19932">
    <property type="entry name" value="WD REPEAT AND HMG-BOX DNA BINDING PROTEIN"/>
    <property type="match status" value="1"/>
</dbReference>
<evidence type="ECO:0000259" key="2">
    <source>
        <dbReference type="Pfam" id="PF24817"/>
    </source>
</evidence>
<dbReference type="InterPro" id="IPR015943">
    <property type="entry name" value="WD40/YVTN_repeat-like_dom_sf"/>
</dbReference>
<evidence type="ECO:0000313" key="4">
    <source>
        <dbReference type="Proteomes" id="UP000316079"/>
    </source>
</evidence>
<feature type="repeat" description="WD" evidence="1">
    <location>
        <begin position="132"/>
        <end position="177"/>
    </location>
</feature>
<sequence length="214" mass="23164">MPCERKPMRYGHSEGHTDVCFDDQGKCIVTCGSDGDVRIWESLDDDDPKSINVGEKVYSVALKNGKLVTAVSNNTVQIHTFPEGDPDGILTRFTTNANHVTFNSSGSRVAAGSSDFLVKIVEVVDSSQQKTFRGHDAPILSVALDPSDQFLVGVSASSSCDGSVAVWSIESQAQVAQWNVLQKSSDVSNAKSLCRLAWQPRSGKVFDHLVYSSH</sequence>
<dbReference type="EMBL" id="SRMA01027351">
    <property type="protein sequence ID" value="TRY54302.1"/>
    <property type="molecule type" value="Genomic_DNA"/>
</dbReference>
<name>A0A553MMB4_9TELE</name>
<feature type="domain" description="WDHD1 first WD40" evidence="2">
    <location>
        <begin position="9"/>
        <end position="206"/>
    </location>
</feature>
<proteinExistence type="predicted"/>
<dbReference type="InterPro" id="IPR036322">
    <property type="entry name" value="WD40_repeat_dom_sf"/>
</dbReference>
<dbReference type="PROSITE" id="PS50294">
    <property type="entry name" value="WD_REPEATS_REGION"/>
    <property type="match status" value="1"/>
</dbReference>
<dbReference type="GO" id="GO:0003682">
    <property type="term" value="F:chromatin binding"/>
    <property type="evidence" value="ECO:0007669"/>
    <property type="project" value="TreeGrafter"/>
</dbReference>
<feature type="repeat" description="WD" evidence="1">
    <location>
        <begin position="9"/>
        <end position="41"/>
    </location>
</feature>
<evidence type="ECO:0000256" key="1">
    <source>
        <dbReference type="PROSITE-ProRule" id="PRU00221"/>
    </source>
</evidence>
<dbReference type="PROSITE" id="PS50082">
    <property type="entry name" value="WD_REPEATS_2"/>
    <property type="match status" value="2"/>
</dbReference>
<comment type="caution">
    <text evidence="3">The sequence shown here is derived from an EMBL/GenBank/DDBJ whole genome shotgun (WGS) entry which is preliminary data.</text>
</comment>
<dbReference type="InterPro" id="IPR057646">
    <property type="entry name" value="WD40_WDHD1_1st"/>
</dbReference>
<dbReference type="GO" id="GO:0006281">
    <property type="term" value="P:DNA repair"/>
    <property type="evidence" value="ECO:0007669"/>
    <property type="project" value="TreeGrafter"/>
</dbReference>
<dbReference type="GO" id="GO:0006261">
    <property type="term" value="P:DNA-templated DNA replication"/>
    <property type="evidence" value="ECO:0007669"/>
    <property type="project" value="TreeGrafter"/>
</dbReference>
<dbReference type="Gene3D" id="2.130.10.10">
    <property type="entry name" value="YVTN repeat-like/Quinoprotein amine dehydrogenase"/>
    <property type="match status" value="2"/>
</dbReference>
<dbReference type="GO" id="GO:0000278">
    <property type="term" value="P:mitotic cell cycle"/>
    <property type="evidence" value="ECO:0007669"/>
    <property type="project" value="TreeGrafter"/>
</dbReference>
<keyword evidence="1" id="KW-0853">WD repeat</keyword>
<organism evidence="3 4">
    <name type="scientific">Danionella cerebrum</name>
    <dbReference type="NCBI Taxonomy" id="2873325"/>
    <lineage>
        <taxon>Eukaryota</taxon>
        <taxon>Metazoa</taxon>
        <taxon>Chordata</taxon>
        <taxon>Craniata</taxon>
        <taxon>Vertebrata</taxon>
        <taxon>Euteleostomi</taxon>
        <taxon>Actinopterygii</taxon>
        <taxon>Neopterygii</taxon>
        <taxon>Teleostei</taxon>
        <taxon>Ostariophysi</taxon>
        <taxon>Cypriniformes</taxon>
        <taxon>Danionidae</taxon>
        <taxon>Danioninae</taxon>
        <taxon>Danionella</taxon>
    </lineage>
</organism>
<dbReference type="STRING" id="623744.A0A553MMB4"/>
<keyword evidence="4" id="KW-1185">Reference proteome</keyword>
<dbReference type="AlphaFoldDB" id="A0A553MMB4"/>